<dbReference type="InterPro" id="IPR005074">
    <property type="entry name" value="Peptidase_C39"/>
</dbReference>
<feature type="compositionally biased region" description="Polar residues" evidence="13">
    <location>
        <begin position="121"/>
        <end position="133"/>
    </location>
</feature>
<comment type="caution">
    <text evidence="18">The sequence shown here is derived from an EMBL/GenBank/DDBJ whole genome shotgun (WGS) entry which is preliminary data.</text>
</comment>
<evidence type="ECO:0000256" key="10">
    <source>
        <dbReference type="ARBA" id="ARBA00023136"/>
    </source>
</evidence>
<feature type="transmembrane region" description="Helical" evidence="14">
    <location>
        <begin position="634"/>
        <end position="651"/>
    </location>
</feature>
<dbReference type="Gene3D" id="3.40.50.300">
    <property type="entry name" value="P-loop containing nucleotide triphosphate hydrolases"/>
    <property type="match status" value="1"/>
</dbReference>
<evidence type="ECO:0000256" key="4">
    <source>
        <dbReference type="ARBA" id="ARBA00022475"/>
    </source>
</evidence>
<dbReference type="InterPro" id="IPR039421">
    <property type="entry name" value="Type_1_exporter"/>
</dbReference>
<dbReference type="Gene3D" id="1.20.1560.10">
    <property type="entry name" value="ABC transporter type 1, transmembrane domain"/>
    <property type="match status" value="1"/>
</dbReference>
<name>A0A560MET3_9BRAD</name>
<dbReference type="InterPro" id="IPR017871">
    <property type="entry name" value="ABC_transporter-like_CS"/>
</dbReference>
<dbReference type="CDD" id="cd18783">
    <property type="entry name" value="ABC_6TM_PrtD_LapB_HlyB_like"/>
    <property type="match status" value="1"/>
</dbReference>
<organism evidence="18 19">
    <name type="scientific">Bradyrhizobium macuxiense</name>
    <dbReference type="NCBI Taxonomy" id="1755647"/>
    <lineage>
        <taxon>Bacteria</taxon>
        <taxon>Pseudomonadati</taxon>
        <taxon>Pseudomonadota</taxon>
        <taxon>Alphaproteobacteria</taxon>
        <taxon>Hyphomicrobiales</taxon>
        <taxon>Nitrobacteraceae</taxon>
        <taxon>Bradyrhizobium</taxon>
    </lineage>
</organism>
<dbReference type="GO" id="GO:0034040">
    <property type="term" value="F:ATPase-coupled lipid transmembrane transporter activity"/>
    <property type="evidence" value="ECO:0007669"/>
    <property type="project" value="TreeGrafter"/>
</dbReference>
<keyword evidence="3" id="KW-0813">Transport</keyword>
<dbReference type="SMART" id="SM00382">
    <property type="entry name" value="AAA"/>
    <property type="match status" value="1"/>
</dbReference>
<dbReference type="PANTHER" id="PTHR24221:SF647">
    <property type="entry name" value="BLL6336 PROTEIN"/>
    <property type="match status" value="1"/>
</dbReference>
<gene>
    <name evidence="18" type="ORF">FBZ93_103626</name>
</gene>
<feature type="domain" description="ABC transmembrane type-1" evidence="16">
    <location>
        <begin position="385"/>
        <end position="666"/>
    </location>
</feature>
<dbReference type="PROSITE" id="PS50929">
    <property type="entry name" value="ABC_TM1F"/>
    <property type="match status" value="1"/>
</dbReference>
<evidence type="ECO:0000256" key="3">
    <source>
        <dbReference type="ARBA" id="ARBA00022448"/>
    </source>
</evidence>
<dbReference type="Proteomes" id="UP000321304">
    <property type="component" value="Unassembled WGS sequence"/>
</dbReference>
<dbReference type="InterPro" id="IPR003593">
    <property type="entry name" value="AAA+_ATPase"/>
</dbReference>
<sequence>MAGPGSGSDQAGENKFVRLLQKAIAGLSPGDEAGRHDLYCRGRSLLADRLQERHDLTREEAEAEARAFDEAVMQVEANARVQASSFGRREAQFKIATVALTEARIAQVPPAKRAGHGPKQADQTPSRLPQRRSSAQRKGRGELARAARDAWTRVVPRLRDGAKFATSHVVAAFAGIRPQIARRASRFVSAWTKETSGRSAREPGVDKTGQTVLNIGPATPSEAVDGGSNPLRQVRLQALIQVARHHGVELDVNEFRGDASQSLPSAASMSEWAQNAGLWSRAIRTGWRNLLRMSSDEPVVLLFKDGSAGLMVGVNAEQHVLLMRDPGAPPEARPVAVDELRLAQVWEGEAILVRANRGHVAADAPFSLRWLSELVLQEHRSLRDIGIASVTISFLTIFPPLLVMTMVNKVLQFHSTSTLILLATVMAVVVVYEAILGHARRLIIAVVGARLDARLNLHVFNRLLRLPLDYFERHPAGETMFRIAQVYKVRQFLTGRLLTTFLDLMTLCVLLPFLFYLSPILASIVLGCAFMILLIILAYLKPMREMYSRVTTAETWKSATLGETIVGIKTVKALALEPQRRSLWDERIAEVGKWQLAFSKLSNWPQTLVTPIERIMVIGTVMLGAYIAMNDPSGYMVGGLFAFLMLSGRAAQPLVGLARLIEEYEEIGAAIGEAASVLNRPTESNARSAGLRPKFAGEISFQDVTFTYSNTTVPALDRVTFAMPAGTTLGIVGRSGSGKSTITRLLQGINRDYKGFVKIDGVDLRDVDLRHLRQSLGVVLQENFLFRGSIRDNIIAGRPGLTLSDAVYAARLAGAEEFIERMPNGFDTYIEEGSPNLSGGQRQRLAIARALITDPRILILDEATSALDPESEAVVTANLERIATGRSMIIVSHRLSSLVDCDHILVLDQGRIVDYGRHDVLVERCAIYRQLWNQQNRHVTAPKPSAAPRLVTGAPDQ</sequence>
<evidence type="ECO:0000259" key="17">
    <source>
        <dbReference type="PROSITE" id="PS50990"/>
    </source>
</evidence>
<feature type="coiled-coil region" evidence="12">
    <location>
        <begin position="47"/>
        <end position="78"/>
    </location>
</feature>
<dbReference type="GO" id="GO:0140359">
    <property type="term" value="F:ABC-type transporter activity"/>
    <property type="evidence" value="ECO:0007669"/>
    <property type="project" value="InterPro"/>
</dbReference>
<dbReference type="GO" id="GO:0006508">
    <property type="term" value="P:proteolysis"/>
    <property type="evidence" value="ECO:0007669"/>
    <property type="project" value="InterPro"/>
</dbReference>
<evidence type="ECO:0000256" key="5">
    <source>
        <dbReference type="ARBA" id="ARBA00022597"/>
    </source>
</evidence>
<dbReference type="InterPro" id="IPR036640">
    <property type="entry name" value="ABC1_TM_sf"/>
</dbReference>
<accession>A0A560MET3</accession>
<keyword evidence="19" id="KW-1185">Reference proteome</keyword>
<evidence type="ECO:0000259" key="15">
    <source>
        <dbReference type="PROSITE" id="PS50893"/>
    </source>
</evidence>
<feature type="transmembrane region" description="Helical" evidence="14">
    <location>
        <begin position="413"/>
        <end position="432"/>
    </location>
</feature>
<comment type="function">
    <text evidence="11">Involved in beta-(1--&gt;2)glucan export. Transmembrane domains (TMD) form a pore in the inner membrane and the ATP-binding domain (NBD) is responsible for energy generation.</text>
</comment>
<dbReference type="PROSITE" id="PS50990">
    <property type="entry name" value="PEPTIDASE_C39"/>
    <property type="match status" value="1"/>
</dbReference>
<feature type="region of interest" description="Disordered" evidence="13">
    <location>
        <begin position="107"/>
        <end position="145"/>
    </location>
</feature>
<dbReference type="InterPro" id="IPR003439">
    <property type="entry name" value="ABC_transporter-like_ATP-bd"/>
</dbReference>
<comment type="subcellular location">
    <subcellularLocation>
        <location evidence="1">Cell membrane</location>
        <topology evidence="1">Multi-pass membrane protein</topology>
    </subcellularLocation>
</comment>
<evidence type="ECO:0000256" key="14">
    <source>
        <dbReference type="SAM" id="Phobius"/>
    </source>
</evidence>
<keyword evidence="7" id="KW-0547">Nucleotide-binding</keyword>
<evidence type="ECO:0000256" key="2">
    <source>
        <dbReference type="ARBA" id="ARBA00005417"/>
    </source>
</evidence>
<keyword evidence="6 14" id="KW-0812">Transmembrane</keyword>
<dbReference type="CDD" id="cd02259">
    <property type="entry name" value="Peptidase_C39_like"/>
    <property type="match status" value="1"/>
</dbReference>
<feature type="transmembrane region" description="Helical" evidence="14">
    <location>
        <begin position="385"/>
        <end position="407"/>
    </location>
</feature>
<protein>
    <submittedName>
        <fullName evidence="18">ATP-binding cassette subfamily B protein</fullName>
    </submittedName>
</protein>
<evidence type="ECO:0000256" key="6">
    <source>
        <dbReference type="ARBA" id="ARBA00022692"/>
    </source>
</evidence>
<feature type="transmembrane region" description="Helical" evidence="14">
    <location>
        <begin position="497"/>
        <end position="515"/>
    </location>
</feature>
<dbReference type="GO" id="GO:0008233">
    <property type="term" value="F:peptidase activity"/>
    <property type="evidence" value="ECO:0007669"/>
    <property type="project" value="InterPro"/>
</dbReference>
<evidence type="ECO:0000256" key="1">
    <source>
        <dbReference type="ARBA" id="ARBA00004651"/>
    </source>
</evidence>
<dbReference type="SUPFAM" id="SSF90123">
    <property type="entry name" value="ABC transporter transmembrane region"/>
    <property type="match status" value="1"/>
</dbReference>
<dbReference type="PROSITE" id="PS50893">
    <property type="entry name" value="ABC_TRANSPORTER_2"/>
    <property type="match status" value="1"/>
</dbReference>
<dbReference type="GO" id="GO:0005886">
    <property type="term" value="C:plasma membrane"/>
    <property type="evidence" value="ECO:0007669"/>
    <property type="project" value="UniProtKB-SubCell"/>
</dbReference>
<dbReference type="Pfam" id="PF00005">
    <property type="entry name" value="ABC_tran"/>
    <property type="match status" value="1"/>
</dbReference>
<dbReference type="RefSeq" id="WP_246667436.1">
    <property type="nucleotide sequence ID" value="NZ_VITY01000003.1"/>
</dbReference>
<dbReference type="EMBL" id="VITY01000003">
    <property type="protein sequence ID" value="TWC05605.1"/>
    <property type="molecule type" value="Genomic_DNA"/>
</dbReference>
<dbReference type="PROSITE" id="PS00211">
    <property type="entry name" value="ABC_TRANSPORTER_1"/>
    <property type="match status" value="1"/>
</dbReference>
<dbReference type="GO" id="GO:0016887">
    <property type="term" value="F:ATP hydrolysis activity"/>
    <property type="evidence" value="ECO:0007669"/>
    <property type="project" value="InterPro"/>
</dbReference>
<comment type="similarity">
    <text evidence="2">Belongs to the ABC transporter superfamily.</text>
</comment>
<dbReference type="AlphaFoldDB" id="A0A560MET3"/>
<proteinExistence type="inferred from homology"/>
<evidence type="ECO:0000256" key="13">
    <source>
        <dbReference type="SAM" id="MobiDB-lite"/>
    </source>
</evidence>
<keyword evidence="5" id="KW-0762">Sugar transport</keyword>
<keyword evidence="9 14" id="KW-1133">Transmembrane helix</keyword>
<keyword evidence="4" id="KW-1003">Cell membrane</keyword>
<feature type="transmembrane region" description="Helical" evidence="14">
    <location>
        <begin position="521"/>
        <end position="540"/>
    </location>
</feature>
<keyword evidence="8 18" id="KW-0067">ATP-binding</keyword>
<dbReference type="PANTHER" id="PTHR24221">
    <property type="entry name" value="ATP-BINDING CASSETTE SUB-FAMILY B"/>
    <property type="match status" value="1"/>
</dbReference>
<evidence type="ECO:0000256" key="8">
    <source>
        <dbReference type="ARBA" id="ARBA00022840"/>
    </source>
</evidence>
<evidence type="ECO:0000256" key="12">
    <source>
        <dbReference type="SAM" id="Coils"/>
    </source>
</evidence>
<evidence type="ECO:0000313" key="19">
    <source>
        <dbReference type="Proteomes" id="UP000321304"/>
    </source>
</evidence>
<keyword evidence="10 14" id="KW-0472">Membrane</keyword>
<dbReference type="GO" id="GO:0005524">
    <property type="term" value="F:ATP binding"/>
    <property type="evidence" value="ECO:0007669"/>
    <property type="project" value="UniProtKB-KW"/>
</dbReference>
<reference evidence="18 19" key="1">
    <citation type="submission" date="2019-06" db="EMBL/GenBank/DDBJ databases">
        <title>Genomic Encyclopedia of Type Strains, Phase IV (KMG-V): Genome sequencing to study the core and pangenomes of soil and plant-associated prokaryotes.</title>
        <authorList>
            <person name="Whitman W."/>
        </authorList>
    </citation>
    <scope>NUCLEOTIDE SEQUENCE [LARGE SCALE GENOMIC DNA]</scope>
    <source>
        <strain evidence="18 19">BR 10355</strain>
    </source>
</reference>
<dbReference type="InterPro" id="IPR011527">
    <property type="entry name" value="ABC1_TM_dom"/>
</dbReference>
<evidence type="ECO:0000256" key="11">
    <source>
        <dbReference type="ARBA" id="ARBA00024722"/>
    </source>
</evidence>
<dbReference type="Pfam" id="PF00664">
    <property type="entry name" value="ABC_membrane"/>
    <property type="match status" value="1"/>
</dbReference>
<feature type="domain" description="ABC transporter" evidence="15">
    <location>
        <begin position="699"/>
        <end position="934"/>
    </location>
</feature>
<evidence type="ECO:0000313" key="18">
    <source>
        <dbReference type="EMBL" id="TWC05605.1"/>
    </source>
</evidence>
<dbReference type="Gene3D" id="3.90.70.10">
    <property type="entry name" value="Cysteine proteinases"/>
    <property type="match status" value="1"/>
</dbReference>
<dbReference type="SUPFAM" id="SSF52540">
    <property type="entry name" value="P-loop containing nucleoside triphosphate hydrolases"/>
    <property type="match status" value="1"/>
</dbReference>
<dbReference type="InterPro" id="IPR027417">
    <property type="entry name" value="P-loop_NTPase"/>
</dbReference>
<dbReference type="FunFam" id="3.40.50.300:FF:000221">
    <property type="entry name" value="Multidrug ABC transporter ATP-binding protein"/>
    <property type="match status" value="1"/>
</dbReference>
<feature type="domain" description="Peptidase C39" evidence="17">
    <location>
        <begin position="233"/>
        <end position="353"/>
    </location>
</feature>
<evidence type="ECO:0000256" key="7">
    <source>
        <dbReference type="ARBA" id="ARBA00022741"/>
    </source>
</evidence>
<keyword evidence="12" id="KW-0175">Coiled coil</keyword>
<evidence type="ECO:0000259" key="16">
    <source>
        <dbReference type="PROSITE" id="PS50929"/>
    </source>
</evidence>
<evidence type="ECO:0000256" key="9">
    <source>
        <dbReference type="ARBA" id="ARBA00022989"/>
    </source>
</evidence>